<dbReference type="InterPro" id="IPR016169">
    <property type="entry name" value="FAD-bd_PCMH_sub2"/>
</dbReference>
<dbReference type="InterPro" id="IPR036318">
    <property type="entry name" value="FAD-bd_PCMH-like_sf"/>
</dbReference>
<dbReference type="CDD" id="cd04590">
    <property type="entry name" value="CBS_pair_CorC_HlyC_assoc"/>
    <property type="match status" value="1"/>
</dbReference>
<dbReference type="Pfam" id="PF00571">
    <property type="entry name" value="CBS"/>
    <property type="match status" value="1"/>
</dbReference>
<evidence type="ECO:0000256" key="1">
    <source>
        <dbReference type="ARBA" id="ARBA00004141"/>
    </source>
</evidence>
<proteinExistence type="inferred from homology"/>
<dbReference type="InterPro" id="IPR002550">
    <property type="entry name" value="CNNM"/>
</dbReference>
<keyword evidence="7 9" id="KW-0472">Membrane</keyword>
<sequence length="444" mass="48972">MTAIATEIIFILLLMIANGIFSGSEIAVISARKVRLEQLASEGNRKARVALRLSDNPNNFLSTVQIGITLIGVLSGAIAGATLAERLSGLVAQVPALKPYSQGISVGIVVGIITYLSLVIGELVPKRIALNNPEQIACNVAKPMRLLSRVTAPLVYLLSASTELLLKLLGIQDSEEPFVTEEEIKVMIRQGAESGIFEQSEHDMVNRIFRLGDRSVKSLMTPRTEISWLDIELSLDELIEKVSESPSSRFPVARRSLDQCLGIVRGSTLLCARLNSPDVDLQAILQPPLYIPESTHALKVLEQFKQTGMHIALVTDEYGGIEGLVTLTDLMEAIVGDLPSAEAQDEPMVVQREDGSWLLDGLLPIDEFRDLFDHDDLPPMQTQEYHTLGGFVMYMLRHIPHASEHFEWEGVRFEVVDMDGTRVDKVLVSQLEKKPIALDESDED</sequence>
<feature type="transmembrane region" description="Helical" evidence="10">
    <location>
        <begin position="60"/>
        <end position="84"/>
    </location>
</feature>
<dbReference type="Gene3D" id="3.10.580.10">
    <property type="entry name" value="CBS-domain"/>
    <property type="match status" value="1"/>
</dbReference>
<dbReference type="InterPro" id="IPR000644">
    <property type="entry name" value="CBS_dom"/>
</dbReference>
<dbReference type="Pfam" id="PF01595">
    <property type="entry name" value="CNNM"/>
    <property type="match status" value="1"/>
</dbReference>
<dbReference type="PANTHER" id="PTHR22777:SF17">
    <property type="entry name" value="UPF0053 PROTEIN SLL0260"/>
    <property type="match status" value="1"/>
</dbReference>
<evidence type="ECO:0000256" key="3">
    <source>
        <dbReference type="ARBA" id="ARBA00022692"/>
    </source>
</evidence>
<evidence type="ECO:0000256" key="8">
    <source>
        <dbReference type="PROSITE-ProRule" id="PRU00703"/>
    </source>
</evidence>
<evidence type="ECO:0000256" key="5">
    <source>
        <dbReference type="ARBA" id="ARBA00022989"/>
    </source>
</evidence>
<reference evidence="13" key="1">
    <citation type="journal article" date="2020" name="mSystems">
        <title>Genome- and Community-Level Interaction Insights into Carbon Utilization and Element Cycling Functions of Hydrothermarchaeota in Hydrothermal Sediment.</title>
        <authorList>
            <person name="Zhou Z."/>
            <person name="Liu Y."/>
            <person name="Xu W."/>
            <person name="Pan J."/>
            <person name="Luo Z.H."/>
            <person name="Li M."/>
        </authorList>
    </citation>
    <scope>NUCLEOTIDE SEQUENCE [LARGE SCALE GENOMIC DNA]</scope>
    <source>
        <strain evidence="13">SpSt-418</strain>
    </source>
</reference>
<evidence type="ECO:0000256" key="4">
    <source>
        <dbReference type="ARBA" id="ARBA00022737"/>
    </source>
</evidence>
<feature type="domain" description="CNNM transmembrane" evidence="12">
    <location>
        <begin position="1"/>
        <end position="201"/>
    </location>
</feature>
<dbReference type="FunFam" id="3.30.465.10:FF:000023">
    <property type="entry name" value="Magnesium and cobalt transporter"/>
    <property type="match status" value="1"/>
</dbReference>
<keyword evidence="6 8" id="KW-0129">CBS domain</keyword>
<dbReference type="SUPFAM" id="SSF56176">
    <property type="entry name" value="FAD-binding/transporter-associated domain-like"/>
    <property type="match status" value="1"/>
</dbReference>
<protein>
    <submittedName>
        <fullName evidence="13">HlyC/CorC family transporter</fullName>
    </submittedName>
</protein>
<dbReference type="PROSITE" id="PS51846">
    <property type="entry name" value="CNNM"/>
    <property type="match status" value="1"/>
</dbReference>
<evidence type="ECO:0000256" key="9">
    <source>
        <dbReference type="PROSITE-ProRule" id="PRU01193"/>
    </source>
</evidence>
<name>A0A7C3KIS7_9CYAN</name>
<dbReference type="InterPro" id="IPR044751">
    <property type="entry name" value="Ion_transp-like_CBS"/>
</dbReference>
<gene>
    <name evidence="13" type="ORF">ENR64_24660</name>
</gene>
<feature type="transmembrane region" description="Helical" evidence="10">
    <location>
        <begin position="104"/>
        <end position="125"/>
    </location>
</feature>
<keyword evidence="5 9" id="KW-1133">Transmembrane helix</keyword>
<dbReference type="InterPro" id="IPR046342">
    <property type="entry name" value="CBS_dom_sf"/>
</dbReference>
<dbReference type="GO" id="GO:0050660">
    <property type="term" value="F:flavin adenine dinucleotide binding"/>
    <property type="evidence" value="ECO:0007669"/>
    <property type="project" value="InterPro"/>
</dbReference>
<evidence type="ECO:0000313" key="13">
    <source>
        <dbReference type="EMBL" id="HFN00889.1"/>
    </source>
</evidence>
<dbReference type="AlphaFoldDB" id="A0A7C3KIS7"/>
<comment type="subcellular location">
    <subcellularLocation>
        <location evidence="1">Membrane</location>
        <topology evidence="1">Multi-pass membrane protein</topology>
    </subcellularLocation>
</comment>
<evidence type="ECO:0000259" key="11">
    <source>
        <dbReference type="PROSITE" id="PS51371"/>
    </source>
</evidence>
<feature type="transmembrane region" description="Helical" evidence="10">
    <location>
        <begin position="6"/>
        <end position="29"/>
    </location>
</feature>
<dbReference type="Pfam" id="PF03471">
    <property type="entry name" value="CorC_HlyC"/>
    <property type="match status" value="1"/>
</dbReference>
<evidence type="ECO:0000256" key="6">
    <source>
        <dbReference type="ARBA" id="ARBA00023122"/>
    </source>
</evidence>
<comment type="caution">
    <text evidence="13">The sequence shown here is derived from an EMBL/GenBank/DDBJ whole genome shotgun (WGS) entry which is preliminary data.</text>
</comment>
<dbReference type="InterPro" id="IPR005170">
    <property type="entry name" value="Transptr-assoc_dom"/>
</dbReference>
<dbReference type="Gene3D" id="3.30.465.10">
    <property type="match status" value="1"/>
</dbReference>
<evidence type="ECO:0000256" key="10">
    <source>
        <dbReference type="SAM" id="Phobius"/>
    </source>
</evidence>
<feature type="domain" description="CBS" evidence="11">
    <location>
        <begin position="284"/>
        <end position="340"/>
    </location>
</feature>
<comment type="similarity">
    <text evidence="2">Belongs to the UPF0053 family.</text>
</comment>
<evidence type="ECO:0000259" key="12">
    <source>
        <dbReference type="PROSITE" id="PS51846"/>
    </source>
</evidence>
<dbReference type="PANTHER" id="PTHR22777">
    <property type="entry name" value="HEMOLYSIN-RELATED"/>
    <property type="match status" value="1"/>
</dbReference>
<accession>A0A7C3KIS7</accession>
<evidence type="ECO:0000256" key="2">
    <source>
        <dbReference type="ARBA" id="ARBA00006337"/>
    </source>
</evidence>
<organism evidence="13">
    <name type="scientific">Oscillatoriales cyanobacterium SpSt-418</name>
    <dbReference type="NCBI Taxonomy" id="2282169"/>
    <lineage>
        <taxon>Bacteria</taxon>
        <taxon>Bacillati</taxon>
        <taxon>Cyanobacteriota</taxon>
        <taxon>Cyanophyceae</taxon>
        <taxon>Oscillatoriophycideae</taxon>
        <taxon>Oscillatoriales</taxon>
    </lineage>
</organism>
<dbReference type="SMART" id="SM01091">
    <property type="entry name" value="CorC_HlyC"/>
    <property type="match status" value="1"/>
</dbReference>
<evidence type="ECO:0000256" key="7">
    <source>
        <dbReference type="ARBA" id="ARBA00023136"/>
    </source>
</evidence>
<keyword evidence="4" id="KW-0677">Repeat</keyword>
<dbReference type="PROSITE" id="PS51371">
    <property type="entry name" value="CBS"/>
    <property type="match status" value="1"/>
</dbReference>
<dbReference type="GO" id="GO:0005886">
    <property type="term" value="C:plasma membrane"/>
    <property type="evidence" value="ECO:0007669"/>
    <property type="project" value="TreeGrafter"/>
</dbReference>
<dbReference type="SUPFAM" id="SSF54631">
    <property type="entry name" value="CBS-domain pair"/>
    <property type="match status" value="1"/>
</dbReference>
<keyword evidence="3 9" id="KW-0812">Transmembrane</keyword>
<dbReference type="EMBL" id="DSRU01000347">
    <property type="protein sequence ID" value="HFN00889.1"/>
    <property type="molecule type" value="Genomic_DNA"/>
</dbReference>